<dbReference type="RefSeq" id="WP_366194950.1">
    <property type="nucleotide sequence ID" value="NZ_JBFBVU010000061.1"/>
</dbReference>
<accession>A0ABV3LC32</accession>
<sequence length="113" mass="12396">MDPSYGAPLGKSEPAGLELAKPSGDQEKAYDAWFTENEERHLSQLRELVAFRSLAMVAEERDQVDTAGAWRVERMAEIGATNANYDSDALVASGEIIADEAHPTILVYGHFDI</sequence>
<gene>
    <name evidence="2" type="ORF">AB0T83_19850</name>
</gene>
<dbReference type="SUPFAM" id="SSF53187">
    <property type="entry name" value="Zn-dependent exopeptidases"/>
    <property type="match status" value="1"/>
</dbReference>
<feature type="region of interest" description="Disordered" evidence="1">
    <location>
        <begin position="1"/>
        <end position="22"/>
    </location>
</feature>
<evidence type="ECO:0000313" key="2">
    <source>
        <dbReference type="EMBL" id="MEV8468996.1"/>
    </source>
</evidence>
<evidence type="ECO:0008006" key="4">
    <source>
        <dbReference type="Google" id="ProtNLM"/>
    </source>
</evidence>
<dbReference type="Proteomes" id="UP001553161">
    <property type="component" value="Unassembled WGS sequence"/>
</dbReference>
<dbReference type="EMBL" id="JBFBVU010000061">
    <property type="protein sequence ID" value="MEV8468996.1"/>
    <property type="molecule type" value="Genomic_DNA"/>
</dbReference>
<organism evidence="2 3">
    <name type="scientific">Meridianimarinicoccus marinus</name>
    <dbReference type="NCBI Taxonomy" id="3231483"/>
    <lineage>
        <taxon>Bacteria</taxon>
        <taxon>Pseudomonadati</taxon>
        <taxon>Pseudomonadota</taxon>
        <taxon>Alphaproteobacteria</taxon>
        <taxon>Rhodobacterales</taxon>
        <taxon>Paracoccaceae</taxon>
        <taxon>Meridianimarinicoccus</taxon>
    </lineage>
</organism>
<reference evidence="2 3" key="1">
    <citation type="submission" date="2024-07" db="EMBL/GenBank/DDBJ databases">
        <authorList>
            <person name="Kang M."/>
        </authorList>
    </citation>
    <scope>NUCLEOTIDE SEQUENCE [LARGE SCALE GENOMIC DNA]</scope>
    <source>
        <strain evidence="2 3">DFM31</strain>
    </source>
</reference>
<keyword evidence="3" id="KW-1185">Reference proteome</keyword>
<dbReference type="Gene3D" id="3.40.630.10">
    <property type="entry name" value="Zn peptidases"/>
    <property type="match status" value="1"/>
</dbReference>
<evidence type="ECO:0000313" key="3">
    <source>
        <dbReference type="Proteomes" id="UP001553161"/>
    </source>
</evidence>
<name>A0ABV3LC32_9RHOB</name>
<protein>
    <recommendedName>
        <fullName evidence="4">Peptidase M20</fullName>
    </recommendedName>
</protein>
<proteinExistence type="predicted"/>
<evidence type="ECO:0000256" key="1">
    <source>
        <dbReference type="SAM" id="MobiDB-lite"/>
    </source>
</evidence>
<comment type="caution">
    <text evidence="2">The sequence shown here is derived from an EMBL/GenBank/DDBJ whole genome shotgun (WGS) entry which is preliminary data.</text>
</comment>